<gene>
    <name evidence="1" type="ORF">Gotri_013037</name>
</gene>
<sequence length="20" mass="2242">MKRSLRLVISILMLVALIAT</sequence>
<dbReference type="AlphaFoldDB" id="A0A7J9DSE5"/>
<proteinExistence type="predicted"/>
<name>A0A7J9DSE5_9ROSI</name>
<protein>
    <submittedName>
        <fullName evidence="1">Uncharacterized protein</fullName>
    </submittedName>
</protein>
<organism evidence="1 2">
    <name type="scientific">Gossypium trilobum</name>
    <dbReference type="NCBI Taxonomy" id="34281"/>
    <lineage>
        <taxon>Eukaryota</taxon>
        <taxon>Viridiplantae</taxon>
        <taxon>Streptophyta</taxon>
        <taxon>Embryophyta</taxon>
        <taxon>Tracheophyta</taxon>
        <taxon>Spermatophyta</taxon>
        <taxon>Magnoliopsida</taxon>
        <taxon>eudicotyledons</taxon>
        <taxon>Gunneridae</taxon>
        <taxon>Pentapetalae</taxon>
        <taxon>rosids</taxon>
        <taxon>malvids</taxon>
        <taxon>Malvales</taxon>
        <taxon>Malvaceae</taxon>
        <taxon>Malvoideae</taxon>
        <taxon>Gossypium</taxon>
    </lineage>
</organism>
<dbReference type="Proteomes" id="UP000593568">
    <property type="component" value="Unassembled WGS sequence"/>
</dbReference>
<accession>A0A7J9DSE5</accession>
<reference evidence="1 2" key="1">
    <citation type="journal article" date="2019" name="Genome Biol. Evol.">
        <title>Insights into the evolution of the New World diploid cottons (Gossypium, subgenus Houzingenia) based on genome sequencing.</title>
        <authorList>
            <person name="Grover C.E."/>
            <person name="Arick M.A. 2nd"/>
            <person name="Thrash A."/>
            <person name="Conover J.L."/>
            <person name="Sanders W.S."/>
            <person name="Peterson D.G."/>
            <person name="Frelichowski J.E."/>
            <person name="Scheffler J.A."/>
            <person name="Scheffler B.E."/>
            <person name="Wendel J.F."/>
        </authorList>
    </citation>
    <scope>NUCLEOTIDE SEQUENCE [LARGE SCALE GENOMIC DNA]</scope>
    <source>
        <strain evidence="1">8</strain>
        <tissue evidence="1">Leaf</tissue>
    </source>
</reference>
<comment type="caution">
    <text evidence="1">The sequence shown here is derived from an EMBL/GenBank/DDBJ whole genome shotgun (WGS) entry which is preliminary data.</text>
</comment>
<evidence type="ECO:0000313" key="2">
    <source>
        <dbReference type="Proteomes" id="UP000593568"/>
    </source>
</evidence>
<keyword evidence="2" id="KW-1185">Reference proteome</keyword>
<evidence type="ECO:0000313" key="1">
    <source>
        <dbReference type="EMBL" id="MBA0763611.1"/>
    </source>
</evidence>
<dbReference type="EMBL" id="JABEZW010000004">
    <property type="protein sequence ID" value="MBA0763611.1"/>
    <property type="molecule type" value="Genomic_DNA"/>
</dbReference>